<name>A0A2H8TVB4_9HEMI</name>
<dbReference type="PANTHER" id="PTHR46105">
    <property type="entry name" value="AGAP004733-PA"/>
    <property type="match status" value="1"/>
</dbReference>
<sequence>MYRFMAPDITIYVMSLNNRFRTFLSHRELLAQYSGYFKSLQNCDTNKVFLPNITEDTFSIILSYIYTGVLKINNENIHSVLLATHTLHMPQASDMCRQFLITQDQNIIKPIAKLPSFKDTSIIQQPNENRTLKISEESNFKPPIRKENIILDIASCDGPVQFYRVLNENYKGEEKISTLKQSYNCEYCNHLFKSKYCYEKHINRHLNINMIDNKSDKKNNPSIQYYPCRQCGSKFPSYYFVHKHKKYCKKNKF</sequence>
<dbReference type="InterPro" id="IPR050457">
    <property type="entry name" value="ZnFinger_BTB_dom_contain"/>
</dbReference>
<dbReference type="Gene3D" id="3.30.710.10">
    <property type="entry name" value="Potassium Channel Kv1.1, Chain A"/>
    <property type="match status" value="1"/>
</dbReference>
<evidence type="ECO:0000256" key="6">
    <source>
        <dbReference type="ARBA" id="ARBA00023015"/>
    </source>
</evidence>
<dbReference type="Gene3D" id="3.30.160.60">
    <property type="entry name" value="Classic Zinc Finger"/>
    <property type="match status" value="1"/>
</dbReference>
<keyword evidence="7" id="KW-0238">DNA-binding</keyword>
<reference evidence="11" key="1">
    <citation type="submission" date="2017-10" db="EMBL/GenBank/DDBJ databases">
        <title>Transcriptome Assembly of Sugarcane Aphid Adults.</title>
        <authorList>
            <person name="Scully E.D."/>
            <person name="Palmer N.A."/>
            <person name="Geib S.M."/>
            <person name="Sarath G."/>
            <person name="Sattler S.E."/>
        </authorList>
    </citation>
    <scope>NUCLEOTIDE SEQUENCE</scope>
    <source>
        <tissue evidence="11">Whole body</tissue>
    </source>
</reference>
<dbReference type="CDD" id="cd18186">
    <property type="entry name" value="BTB_POZ_ZBTB_KLHL-like"/>
    <property type="match status" value="1"/>
</dbReference>
<feature type="domain" description="BTB" evidence="10">
    <location>
        <begin position="7"/>
        <end position="74"/>
    </location>
</feature>
<dbReference type="InterPro" id="IPR000210">
    <property type="entry name" value="BTB/POZ_dom"/>
</dbReference>
<evidence type="ECO:0000259" key="10">
    <source>
        <dbReference type="PROSITE" id="PS50097"/>
    </source>
</evidence>
<evidence type="ECO:0000256" key="5">
    <source>
        <dbReference type="ARBA" id="ARBA00022833"/>
    </source>
</evidence>
<organism evidence="11">
    <name type="scientific">Melanaphis sacchari</name>
    <dbReference type="NCBI Taxonomy" id="742174"/>
    <lineage>
        <taxon>Eukaryota</taxon>
        <taxon>Metazoa</taxon>
        <taxon>Ecdysozoa</taxon>
        <taxon>Arthropoda</taxon>
        <taxon>Hexapoda</taxon>
        <taxon>Insecta</taxon>
        <taxon>Pterygota</taxon>
        <taxon>Neoptera</taxon>
        <taxon>Paraneoptera</taxon>
        <taxon>Hemiptera</taxon>
        <taxon>Sternorrhyncha</taxon>
        <taxon>Aphidomorpha</taxon>
        <taxon>Aphidoidea</taxon>
        <taxon>Aphididae</taxon>
        <taxon>Aphidini</taxon>
        <taxon>Melanaphis</taxon>
    </lineage>
</organism>
<evidence type="ECO:0000256" key="7">
    <source>
        <dbReference type="ARBA" id="ARBA00023125"/>
    </source>
</evidence>
<keyword evidence="9" id="KW-0539">Nucleus</keyword>
<evidence type="ECO:0000256" key="1">
    <source>
        <dbReference type="ARBA" id="ARBA00004123"/>
    </source>
</evidence>
<proteinExistence type="predicted"/>
<dbReference type="PROSITE" id="PS50097">
    <property type="entry name" value="BTB"/>
    <property type="match status" value="1"/>
</dbReference>
<dbReference type="AlphaFoldDB" id="A0A2H8TVB4"/>
<keyword evidence="5" id="KW-0862">Zinc</keyword>
<keyword evidence="6" id="KW-0805">Transcription regulation</keyword>
<keyword evidence="2" id="KW-0479">Metal-binding</keyword>
<dbReference type="GO" id="GO:0000978">
    <property type="term" value="F:RNA polymerase II cis-regulatory region sequence-specific DNA binding"/>
    <property type="evidence" value="ECO:0007669"/>
    <property type="project" value="TreeGrafter"/>
</dbReference>
<dbReference type="Pfam" id="PF00651">
    <property type="entry name" value="BTB"/>
    <property type="match status" value="1"/>
</dbReference>
<evidence type="ECO:0000256" key="3">
    <source>
        <dbReference type="ARBA" id="ARBA00022737"/>
    </source>
</evidence>
<evidence type="ECO:0000256" key="8">
    <source>
        <dbReference type="ARBA" id="ARBA00023163"/>
    </source>
</evidence>
<dbReference type="GO" id="GO:0005634">
    <property type="term" value="C:nucleus"/>
    <property type="evidence" value="ECO:0007669"/>
    <property type="project" value="UniProtKB-SubCell"/>
</dbReference>
<dbReference type="EMBL" id="GFXV01006371">
    <property type="protein sequence ID" value="MBW18176.1"/>
    <property type="molecule type" value="Transcribed_RNA"/>
</dbReference>
<evidence type="ECO:0000313" key="11">
    <source>
        <dbReference type="EMBL" id="MBW18176.1"/>
    </source>
</evidence>
<evidence type="ECO:0000256" key="2">
    <source>
        <dbReference type="ARBA" id="ARBA00022723"/>
    </source>
</evidence>
<dbReference type="GO" id="GO:0008270">
    <property type="term" value="F:zinc ion binding"/>
    <property type="evidence" value="ECO:0007669"/>
    <property type="project" value="UniProtKB-KW"/>
</dbReference>
<comment type="subcellular location">
    <subcellularLocation>
        <location evidence="1">Nucleus</location>
    </subcellularLocation>
</comment>
<dbReference type="SUPFAM" id="SSF54695">
    <property type="entry name" value="POZ domain"/>
    <property type="match status" value="1"/>
</dbReference>
<evidence type="ECO:0000256" key="9">
    <source>
        <dbReference type="ARBA" id="ARBA00023242"/>
    </source>
</evidence>
<keyword evidence="8" id="KW-0804">Transcription</keyword>
<accession>A0A2H8TVB4</accession>
<keyword evidence="3" id="KW-0677">Repeat</keyword>
<dbReference type="InterPro" id="IPR013087">
    <property type="entry name" value="Znf_C2H2_type"/>
</dbReference>
<dbReference type="PANTHER" id="PTHR46105:SF5">
    <property type="entry name" value="ZINC FINGER AND BTB DOMAIN-CONTAINING PROTEIN 44 ISOFORM X1"/>
    <property type="match status" value="1"/>
</dbReference>
<keyword evidence="4" id="KW-0863">Zinc-finger</keyword>
<dbReference type="InterPro" id="IPR011333">
    <property type="entry name" value="SKP1/BTB/POZ_sf"/>
</dbReference>
<evidence type="ECO:0000256" key="4">
    <source>
        <dbReference type="ARBA" id="ARBA00022771"/>
    </source>
</evidence>
<dbReference type="SMART" id="SM00225">
    <property type="entry name" value="BTB"/>
    <property type="match status" value="1"/>
</dbReference>
<protein>
    <submittedName>
        <fullName evidence="11">Kelch repeat and BTB domain-containing protein 12</fullName>
    </submittedName>
</protein>
<gene>
    <name evidence="11" type="primary">Kbtbd12</name>
</gene>
<dbReference type="GO" id="GO:0000981">
    <property type="term" value="F:DNA-binding transcription factor activity, RNA polymerase II-specific"/>
    <property type="evidence" value="ECO:0007669"/>
    <property type="project" value="TreeGrafter"/>
</dbReference>
<dbReference type="PROSITE" id="PS00028">
    <property type="entry name" value="ZINC_FINGER_C2H2_1"/>
    <property type="match status" value="1"/>
</dbReference>